<dbReference type="InterPro" id="IPR011010">
    <property type="entry name" value="DNA_brk_join_enz"/>
</dbReference>
<dbReference type="AlphaFoldDB" id="A0A0J8DB46"/>
<dbReference type="GO" id="GO:0003677">
    <property type="term" value="F:DNA binding"/>
    <property type="evidence" value="ECO:0007669"/>
    <property type="project" value="UniProtKB-UniRule"/>
</dbReference>
<reference evidence="7 8" key="1">
    <citation type="submission" date="2015-06" db="EMBL/GenBank/DDBJ databases">
        <title>Draft genome sequence of the purine-degrading Clostridium cylindrosporum HC-1 (DSM 605).</title>
        <authorList>
            <person name="Poehlein A."/>
            <person name="Schiel-Bengelsdorf B."/>
            <person name="Bengelsdorf F."/>
            <person name="Daniel R."/>
            <person name="Duerre P."/>
        </authorList>
    </citation>
    <scope>NUCLEOTIDE SEQUENCE [LARGE SCALE GENOMIC DNA]</scope>
    <source>
        <strain evidence="7 8">DSM 605</strain>
    </source>
</reference>
<dbReference type="InterPro" id="IPR010998">
    <property type="entry name" value="Integrase_recombinase_N"/>
</dbReference>
<feature type="domain" description="Tyr recombinase" evidence="5">
    <location>
        <begin position="115"/>
        <end position="295"/>
    </location>
</feature>
<organism evidence="7 8">
    <name type="scientific">Clostridium cylindrosporum DSM 605</name>
    <dbReference type="NCBI Taxonomy" id="1121307"/>
    <lineage>
        <taxon>Bacteria</taxon>
        <taxon>Bacillati</taxon>
        <taxon>Bacillota</taxon>
        <taxon>Clostridia</taxon>
        <taxon>Eubacteriales</taxon>
        <taxon>Clostridiaceae</taxon>
        <taxon>Clostridium</taxon>
    </lineage>
</organism>
<keyword evidence="2 4" id="KW-0238">DNA-binding</keyword>
<evidence type="ECO:0000256" key="3">
    <source>
        <dbReference type="ARBA" id="ARBA00023172"/>
    </source>
</evidence>
<proteinExistence type="inferred from homology"/>
<dbReference type="PANTHER" id="PTHR30349:SF41">
    <property type="entry name" value="INTEGRASE_RECOMBINASE PROTEIN MJ0367-RELATED"/>
    <property type="match status" value="1"/>
</dbReference>
<dbReference type="InterPro" id="IPR013762">
    <property type="entry name" value="Integrase-like_cat_sf"/>
</dbReference>
<keyword evidence="3" id="KW-0233">DNA recombination</keyword>
<keyword evidence="8" id="KW-1185">Reference proteome</keyword>
<dbReference type="Pfam" id="PF00589">
    <property type="entry name" value="Phage_integrase"/>
    <property type="match status" value="1"/>
</dbReference>
<dbReference type="PROSITE" id="PS51900">
    <property type="entry name" value="CB"/>
    <property type="match status" value="1"/>
</dbReference>
<evidence type="ECO:0000313" key="7">
    <source>
        <dbReference type="EMBL" id="KMT21519.1"/>
    </source>
</evidence>
<evidence type="ECO:0000313" key="8">
    <source>
        <dbReference type="Proteomes" id="UP000036756"/>
    </source>
</evidence>
<comment type="caution">
    <text evidence="7">The sequence shown here is derived from an EMBL/GenBank/DDBJ whole genome shotgun (WGS) entry which is preliminary data.</text>
</comment>
<dbReference type="InterPro" id="IPR044068">
    <property type="entry name" value="CB"/>
</dbReference>
<sequence>MKKKIKITPPKDITLDRGADEFITYCEFKNLRPATIKFYNATLEGYIYKVLDPKFPISEITPSIIEDLILYCKERNLKDVSINSMLRGVRAIFNYFMKLDYMDKFEITLPKQDTPIIETYTDAEIEILLKEPDKRKCTFSDYRDWAMCNFLLATGCRFKTIINVKIRDVDFDNNLITYRYTKNRKRQIVPLSSTLKHVLYKYLKVRDGKDDDYLFCGIYGDMLDEGSVSQHLRFYNRKRGVMKTGIHRWRHTFAKKWILEGGDVFSLQTMLGHSSMEMVRRYVNMFSTDLSKTFSIYNPLDNMDVYKEKITMRGRK</sequence>
<dbReference type="OrthoDB" id="107900at2"/>
<dbReference type="RefSeq" id="WP_082141787.1">
    <property type="nucleotide sequence ID" value="NZ_LFVU01000027.1"/>
</dbReference>
<dbReference type="EMBL" id="LFVU01000027">
    <property type="protein sequence ID" value="KMT21519.1"/>
    <property type="molecule type" value="Genomic_DNA"/>
</dbReference>
<comment type="similarity">
    <text evidence="1">Belongs to the 'phage' integrase family.</text>
</comment>
<dbReference type="Gene3D" id="1.10.443.10">
    <property type="entry name" value="Intergrase catalytic core"/>
    <property type="match status" value="1"/>
</dbReference>
<dbReference type="Pfam" id="PF13102">
    <property type="entry name" value="Phage_int_SAM_5"/>
    <property type="match status" value="1"/>
</dbReference>
<feature type="domain" description="Core-binding (CB)" evidence="6">
    <location>
        <begin position="13"/>
        <end position="97"/>
    </location>
</feature>
<dbReference type="PANTHER" id="PTHR30349">
    <property type="entry name" value="PHAGE INTEGRASE-RELATED"/>
    <property type="match status" value="1"/>
</dbReference>
<dbReference type="GO" id="GO:0015074">
    <property type="term" value="P:DNA integration"/>
    <property type="evidence" value="ECO:0007669"/>
    <property type="project" value="InterPro"/>
</dbReference>
<dbReference type="Proteomes" id="UP000036756">
    <property type="component" value="Unassembled WGS sequence"/>
</dbReference>
<dbReference type="InterPro" id="IPR050090">
    <property type="entry name" value="Tyrosine_recombinase_XerCD"/>
</dbReference>
<dbReference type="STRING" id="1121307.CLCY_2c02800"/>
<evidence type="ECO:0000256" key="1">
    <source>
        <dbReference type="ARBA" id="ARBA00008857"/>
    </source>
</evidence>
<accession>A0A0J8DB46</accession>
<dbReference type="SUPFAM" id="SSF56349">
    <property type="entry name" value="DNA breaking-rejoining enzymes"/>
    <property type="match status" value="1"/>
</dbReference>
<evidence type="ECO:0000256" key="4">
    <source>
        <dbReference type="PROSITE-ProRule" id="PRU01248"/>
    </source>
</evidence>
<evidence type="ECO:0000259" key="5">
    <source>
        <dbReference type="PROSITE" id="PS51898"/>
    </source>
</evidence>
<dbReference type="InterPro" id="IPR002104">
    <property type="entry name" value="Integrase_catalytic"/>
</dbReference>
<evidence type="ECO:0000256" key="2">
    <source>
        <dbReference type="ARBA" id="ARBA00023125"/>
    </source>
</evidence>
<dbReference type="InterPro" id="IPR025269">
    <property type="entry name" value="SAM-like_dom"/>
</dbReference>
<evidence type="ECO:0000259" key="6">
    <source>
        <dbReference type="PROSITE" id="PS51900"/>
    </source>
</evidence>
<dbReference type="GO" id="GO:0006310">
    <property type="term" value="P:DNA recombination"/>
    <property type="evidence" value="ECO:0007669"/>
    <property type="project" value="UniProtKB-KW"/>
</dbReference>
<protein>
    <submittedName>
        <fullName evidence="7">Site-specific recombinase XerD</fullName>
    </submittedName>
</protein>
<dbReference type="PROSITE" id="PS51898">
    <property type="entry name" value="TYR_RECOMBINASE"/>
    <property type="match status" value="1"/>
</dbReference>
<dbReference type="PATRIC" id="fig|1121307.3.peg.1137"/>
<name>A0A0J8DB46_CLOCY</name>
<dbReference type="Gene3D" id="1.10.150.130">
    <property type="match status" value="1"/>
</dbReference>
<gene>
    <name evidence="7" type="primary">xerD</name>
    <name evidence="7" type="ORF">CLCY_2c02800</name>
</gene>